<sequence length="320" mass="35148">MGLFDQFSTLPHATSDTSFTAIPLSKRRKDFLAKGSDGTPIFLLHDASEAKYNPGVQFRHLTAQFHATCRVLTDDTTIQEQFALVSCDGAATDLHELFVRCFSVAIEDLPVSSGTRELDACIQKLVDLFRALSQPSGKDVLGLWGELYVIANSGNIRGALAAWHDDPFDRFDFSWERGCLEVKASTQAVRLHHFALEQLMNPTNGVGFVASLLLQPLSGGLGLIDLANSIEAEVCDSPLLKQKLWSNLTKALGGDFSEKLDKRFDVSYAGRYAILYAMNDVPKPAKPDDSRVIAIRFVADLTTVMSSLKKTSLSALHSMF</sequence>
<proteinExistence type="predicted"/>
<dbReference type="RefSeq" id="WP_260719391.1">
    <property type="nucleotide sequence ID" value="NZ_CP104377.1"/>
</dbReference>
<dbReference type="EMBL" id="CP104377">
    <property type="protein sequence ID" value="UXC19051.1"/>
    <property type="molecule type" value="Genomic_DNA"/>
</dbReference>
<organism evidence="1 2">
    <name type="scientific">Comamonas squillarum</name>
    <dbReference type="NCBI Taxonomy" id="2977320"/>
    <lineage>
        <taxon>Bacteria</taxon>
        <taxon>Pseudomonadati</taxon>
        <taxon>Pseudomonadota</taxon>
        <taxon>Betaproteobacteria</taxon>
        <taxon>Burkholderiales</taxon>
        <taxon>Comamonadaceae</taxon>
        <taxon>Comamonas</taxon>
    </lineage>
</organism>
<keyword evidence="2" id="KW-1185">Reference proteome</keyword>
<dbReference type="Proteomes" id="UP001058290">
    <property type="component" value="Chromosome"/>
</dbReference>
<dbReference type="Pfam" id="PF14390">
    <property type="entry name" value="DUF4420"/>
    <property type="match status" value="1"/>
</dbReference>
<gene>
    <name evidence="1" type="ORF">N4T19_02690</name>
</gene>
<name>A0ABY6A476_9BURK</name>
<dbReference type="InterPro" id="IPR025534">
    <property type="entry name" value="DUF4420"/>
</dbReference>
<reference evidence="1" key="1">
    <citation type="submission" date="2022-09" db="EMBL/GenBank/DDBJ databases">
        <title>Bacterial diversity in gut of crayfish and pufferfish.</title>
        <authorList>
            <person name="Huang Y."/>
        </authorList>
    </citation>
    <scope>NUCLEOTIDE SEQUENCE</scope>
    <source>
        <strain evidence="1">PR12</strain>
    </source>
</reference>
<accession>A0ABY6A476</accession>
<protein>
    <submittedName>
        <fullName evidence="1">PD-(D/E)XK motif protein</fullName>
    </submittedName>
</protein>
<evidence type="ECO:0000313" key="2">
    <source>
        <dbReference type="Proteomes" id="UP001058290"/>
    </source>
</evidence>
<evidence type="ECO:0000313" key="1">
    <source>
        <dbReference type="EMBL" id="UXC19051.1"/>
    </source>
</evidence>